<dbReference type="InterPro" id="IPR007484">
    <property type="entry name" value="Peptidase_M28"/>
</dbReference>
<dbReference type="AlphaFoldDB" id="A0A532V6B4"/>
<dbReference type="GO" id="GO:0006508">
    <property type="term" value="P:proteolysis"/>
    <property type="evidence" value="ECO:0007669"/>
    <property type="project" value="InterPro"/>
</dbReference>
<organism evidence="3 4">
    <name type="scientific">candidate division TA06 bacterium B3_TA06</name>
    <dbReference type="NCBI Taxonomy" id="2012487"/>
    <lineage>
        <taxon>Bacteria</taxon>
        <taxon>Bacteria division TA06</taxon>
    </lineage>
</organism>
<dbReference type="Proteomes" id="UP000317778">
    <property type="component" value="Unassembled WGS sequence"/>
</dbReference>
<evidence type="ECO:0000259" key="1">
    <source>
        <dbReference type="Pfam" id="PF04389"/>
    </source>
</evidence>
<accession>A0A532V6B4</accession>
<dbReference type="GO" id="GO:0008235">
    <property type="term" value="F:metalloexopeptidase activity"/>
    <property type="evidence" value="ECO:0007669"/>
    <property type="project" value="InterPro"/>
</dbReference>
<evidence type="ECO:0000259" key="2">
    <source>
        <dbReference type="Pfam" id="PF14870"/>
    </source>
</evidence>
<evidence type="ECO:0008006" key="5">
    <source>
        <dbReference type="Google" id="ProtNLM"/>
    </source>
</evidence>
<dbReference type="SUPFAM" id="SSF53187">
    <property type="entry name" value="Zn-dependent exopeptidases"/>
    <property type="match status" value="1"/>
</dbReference>
<dbReference type="InterPro" id="IPR028203">
    <property type="entry name" value="PSII_CF48-like_dom"/>
</dbReference>
<proteinExistence type="predicted"/>
<dbReference type="SUPFAM" id="SSF50939">
    <property type="entry name" value="Sialidases"/>
    <property type="match status" value="1"/>
</dbReference>
<gene>
    <name evidence="3" type="ORF">CEE36_06575</name>
</gene>
<dbReference type="InterPro" id="IPR045175">
    <property type="entry name" value="M28_fam"/>
</dbReference>
<dbReference type="PANTHER" id="PTHR12147">
    <property type="entry name" value="METALLOPEPTIDASE M28 FAMILY MEMBER"/>
    <property type="match status" value="1"/>
</dbReference>
<dbReference type="PANTHER" id="PTHR12147:SF26">
    <property type="entry name" value="PEPTIDASE M28 DOMAIN-CONTAINING PROTEIN"/>
    <property type="match status" value="1"/>
</dbReference>
<dbReference type="Gene3D" id="2.130.10.10">
    <property type="entry name" value="YVTN repeat-like/Quinoprotein amine dehydrogenase"/>
    <property type="match status" value="1"/>
</dbReference>
<reference evidence="3 4" key="1">
    <citation type="submission" date="2017-06" db="EMBL/GenBank/DDBJ databases">
        <title>Novel microbial phyla capable of carbon fixation and sulfur reduction in deep-sea sediments.</title>
        <authorList>
            <person name="Huang J."/>
            <person name="Baker B."/>
            <person name="Wang Y."/>
        </authorList>
    </citation>
    <scope>NUCLEOTIDE SEQUENCE [LARGE SCALE GENOMIC DNA]</scope>
    <source>
        <strain evidence="3">B3_TA06</strain>
    </source>
</reference>
<dbReference type="InterPro" id="IPR036278">
    <property type="entry name" value="Sialidase_sf"/>
</dbReference>
<comment type="caution">
    <text evidence="3">The sequence shown here is derived from an EMBL/GenBank/DDBJ whole genome shotgun (WGS) entry which is preliminary data.</text>
</comment>
<feature type="domain" description="Peptidase M28" evidence="1">
    <location>
        <begin position="386"/>
        <end position="584"/>
    </location>
</feature>
<dbReference type="Pfam" id="PF04389">
    <property type="entry name" value="Peptidase_M28"/>
    <property type="match status" value="1"/>
</dbReference>
<evidence type="ECO:0000313" key="3">
    <source>
        <dbReference type="EMBL" id="TKJ42743.1"/>
    </source>
</evidence>
<dbReference type="Pfam" id="PF14870">
    <property type="entry name" value="PSII_BNR"/>
    <property type="match status" value="1"/>
</dbReference>
<evidence type="ECO:0000313" key="4">
    <source>
        <dbReference type="Proteomes" id="UP000317778"/>
    </source>
</evidence>
<protein>
    <recommendedName>
        <fullName evidence="5">Peptidase M28 domain-containing protein</fullName>
    </recommendedName>
</protein>
<feature type="domain" description="Photosynthesis system II assembly factor Ycf48/Hcf136-like" evidence="2">
    <location>
        <begin position="166"/>
        <end position="295"/>
    </location>
</feature>
<dbReference type="InterPro" id="IPR015943">
    <property type="entry name" value="WD40/YVTN_repeat-like_dom_sf"/>
</dbReference>
<dbReference type="EMBL" id="NJBO01000009">
    <property type="protein sequence ID" value="TKJ42743.1"/>
    <property type="molecule type" value="Genomic_DNA"/>
</dbReference>
<name>A0A532V6B4_UNCT6</name>
<dbReference type="Gene3D" id="3.40.630.10">
    <property type="entry name" value="Zn peptidases"/>
    <property type="match status" value="1"/>
</dbReference>
<sequence>MLFTANIPVVEYDPAVAEIIQSVSEDSLITTISRLSGEVPVIIAGEPDSLPCRYVYSPGCYRSALWLAEQMAATGVSVEMQPFVPMDMIDVDLLPSGKGWASFNMFPSIYIQPIKSSLYRTDDAGASWQVVVKDDPSIAWGEIVSLSEDSAWAAAGTKLMRTVEGETWQLMLELGTETVLNDICAVGSTHGWAVGDLGTLVSTTDAWVNWEKSYPFAQDLSQVDFISANNGWIASEESLWVTTDGGETWSSQDQPLYCITEMEFLDTLLGYLAGFSEDHLGCICKTPDGGNTWDVLLDTLSSFPYDICVQGSGSLWVVGSGGMVLFSDDAGITFSRRDAENKSNLQAIDVIADGRGVLGGWTEILHTTDGETWSLPDTINLDWMWNVVGTLEGADATEVIITAHYDAFVWNEDTQYIYTPGADDNASGVSAVLESARLLSENDWQHALKFVLFSGEEVGLWGAFDYASQNHHKDVLGFLNADMIAYDGNGDRLLEVHGYTEWNPLSEETGSIFNEIVDVYNLNIDPVVDNEWQPGDGMCLWWVGIPGISLVEDGNDFNPFYHTTEETLDKLNTPYLTEVTKACVGWMATMANMDSLGQVREEVVTLKEMVTLRLSSAIMRSQGWVEISSPYPVTPQIYDAVGRKVKTLASVPASTEAVRIPLEVSDLPRGIYWITVSAKDSFVSERFVLVR</sequence>